<reference evidence="3 4" key="1">
    <citation type="submission" date="2024-03" db="EMBL/GenBank/DDBJ databases">
        <title>Human intestinal bacterial collection.</title>
        <authorList>
            <person name="Pauvert C."/>
            <person name="Hitch T.C.A."/>
            <person name="Clavel T."/>
        </authorList>
    </citation>
    <scope>NUCLEOTIDE SEQUENCE [LARGE SCALE GENOMIC DNA]</scope>
    <source>
        <strain evidence="3 4">CLA-JM-H11</strain>
    </source>
</reference>
<gene>
    <name evidence="3" type="ORF">WMO24_05705</name>
</gene>
<evidence type="ECO:0000313" key="4">
    <source>
        <dbReference type="Proteomes" id="UP001477672"/>
    </source>
</evidence>
<evidence type="ECO:0000256" key="1">
    <source>
        <dbReference type="ARBA" id="ARBA00001965"/>
    </source>
</evidence>
<proteinExistence type="predicted"/>
<accession>A0ABV1GEL2</accession>
<dbReference type="InterPro" id="IPR048574">
    <property type="entry name" value="RUBY_RBDX"/>
</dbReference>
<protein>
    <submittedName>
        <fullName evidence="3">Rubredoxin-like domain-containing protein</fullName>
    </submittedName>
</protein>
<feature type="domain" description="Rubredoxin-like" evidence="2">
    <location>
        <begin position="1"/>
        <end position="35"/>
    </location>
</feature>
<dbReference type="Gene3D" id="2.20.28.10">
    <property type="match status" value="1"/>
</dbReference>
<dbReference type="InterPro" id="IPR024934">
    <property type="entry name" value="Rubredoxin-like_dom"/>
</dbReference>
<dbReference type="SUPFAM" id="SSF57802">
    <property type="entry name" value="Rubredoxin-like"/>
    <property type="match status" value="1"/>
</dbReference>
<name>A0ABV1GEL2_9FIRM</name>
<sequence length="37" mass="4029">MKKWLCTICGQEFEGDQPPVPCPVCGAGEEAFEEVAE</sequence>
<dbReference type="PROSITE" id="PS50903">
    <property type="entry name" value="RUBREDOXIN_LIKE"/>
    <property type="match status" value="1"/>
</dbReference>
<comment type="caution">
    <text evidence="3">The sequence shown here is derived from an EMBL/GenBank/DDBJ whole genome shotgun (WGS) entry which is preliminary data.</text>
</comment>
<evidence type="ECO:0000259" key="2">
    <source>
        <dbReference type="PROSITE" id="PS50903"/>
    </source>
</evidence>
<dbReference type="Proteomes" id="UP001477672">
    <property type="component" value="Unassembled WGS sequence"/>
</dbReference>
<dbReference type="EMBL" id="JBBMFA010000074">
    <property type="protein sequence ID" value="MEQ2519928.1"/>
    <property type="molecule type" value="Genomic_DNA"/>
</dbReference>
<dbReference type="RefSeq" id="WP_349215359.1">
    <property type="nucleotide sequence ID" value="NZ_JBBMFA010000074.1"/>
</dbReference>
<keyword evidence="4" id="KW-1185">Reference proteome</keyword>
<organism evidence="3 4">
    <name type="scientific">Ruthenibacterium intestinale</name>
    <dbReference type="NCBI Taxonomy" id="3133163"/>
    <lineage>
        <taxon>Bacteria</taxon>
        <taxon>Bacillati</taxon>
        <taxon>Bacillota</taxon>
        <taxon>Clostridia</taxon>
        <taxon>Eubacteriales</taxon>
        <taxon>Oscillospiraceae</taxon>
        <taxon>Ruthenibacterium</taxon>
    </lineage>
</organism>
<comment type="cofactor">
    <cofactor evidence="1">
        <name>Fe(3+)</name>
        <dbReference type="ChEBI" id="CHEBI:29034"/>
    </cofactor>
</comment>
<dbReference type="Pfam" id="PF21349">
    <property type="entry name" value="RUBY_RBDX"/>
    <property type="match status" value="1"/>
</dbReference>
<evidence type="ECO:0000313" key="3">
    <source>
        <dbReference type="EMBL" id="MEQ2519928.1"/>
    </source>
</evidence>